<keyword evidence="2" id="KW-0058">Aromatic hydrocarbons catabolism</keyword>
<keyword evidence="4" id="KW-0560">Oxidoreductase</keyword>
<dbReference type="PATRIC" id="fig|294.132.peg.5363"/>
<dbReference type="Proteomes" id="UP000033588">
    <property type="component" value="Unassembled WGS sequence"/>
</dbReference>
<comment type="caution">
    <text evidence="5">The sequence shown here is derived from an EMBL/GenBank/DDBJ whole genome shotgun (WGS) entry which is preliminary data.</text>
</comment>
<evidence type="ECO:0000313" key="6">
    <source>
        <dbReference type="Proteomes" id="UP000033588"/>
    </source>
</evidence>
<dbReference type="RefSeq" id="WP_046037997.1">
    <property type="nucleotide sequence ID" value="NZ_LACC01000006.1"/>
</dbReference>
<proteinExistence type="inferred from homology"/>
<comment type="similarity">
    <text evidence="1">Belongs to the bacterial ring-hydroxylating dioxygenase beta subunit family.</text>
</comment>
<sequence>MNAFANELNRPYPLYRPCRLDRATALRLRLEIETFNADYCAVLDDGLVEQWPNFFTSDALYRVTSRENAEMGMPVGLIYAEGRNMMHDRAVAISRTQMFAPRYHLHLLGNTRVIDESSSGIITAQANFILLQTLVEGPTTTHMAGTYHDRFQRVDGELLLLERQVIYDSTLIANDLVYPL</sequence>
<dbReference type="AlphaFoldDB" id="A0A0F4U065"/>
<dbReference type="EMBL" id="LACC01000006">
    <property type="protein sequence ID" value="KJZ49690.1"/>
    <property type="molecule type" value="Genomic_DNA"/>
</dbReference>
<dbReference type="SUPFAM" id="SSF54427">
    <property type="entry name" value="NTF2-like"/>
    <property type="match status" value="1"/>
</dbReference>
<gene>
    <name evidence="5" type="ORF">VC35_04345</name>
</gene>
<name>A0A0F4U065_PSEFL</name>
<accession>A0A0F4U065</accession>
<dbReference type="Gene3D" id="3.10.450.50">
    <property type="match status" value="1"/>
</dbReference>
<evidence type="ECO:0000256" key="3">
    <source>
        <dbReference type="ARBA" id="ARBA00022964"/>
    </source>
</evidence>
<evidence type="ECO:0000313" key="5">
    <source>
        <dbReference type="EMBL" id="KJZ49690.1"/>
    </source>
</evidence>
<dbReference type="GO" id="GO:0051213">
    <property type="term" value="F:dioxygenase activity"/>
    <property type="evidence" value="ECO:0007669"/>
    <property type="project" value="UniProtKB-KW"/>
</dbReference>
<dbReference type="Pfam" id="PF00866">
    <property type="entry name" value="Ring_hydroxyl_B"/>
    <property type="match status" value="1"/>
</dbReference>
<keyword evidence="3 5" id="KW-0223">Dioxygenase</keyword>
<dbReference type="OrthoDB" id="2674149at2"/>
<evidence type="ECO:0000256" key="2">
    <source>
        <dbReference type="ARBA" id="ARBA00022797"/>
    </source>
</evidence>
<dbReference type="InterPro" id="IPR000391">
    <property type="entry name" value="Rng_hydr_dOase-bsu"/>
</dbReference>
<evidence type="ECO:0000256" key="4">
    <source>
        <dbReference type="ARBA" id="ARBA00023002"/>
    </source>
</evidence>
<reference evidence="5 6" key="1">
    <citation type="submission" date="2015-03" db="EMBL/GenBank/DDBJ databases">
        <title>Comparative genomics of Pseudomonas insights into diversity of traits involved in vanlence and defense.</title>
        <authorList>
            <person name="Qin Y."/>
        </authorList>
    </citation>
    <scope>NUCLEOTIDE SEQUENCE [LARGE SCALE GENOMIC DNA]</scope>
    <source>
        <strain evidence="5 6">C8</strain>
    </source>
</reference>
<dbReference type="InterPro" id="IPR032710">
    <property type="entry name" value="NTF2-like_dom_sf"/>
</dbReference>
<organism evidence="5 6">
    <name type="scientific">Pseudomonas fluorescens</name>
    <dbReference type="NCBI Taxonomy" id="294"/>
    <lineage>
        <taxon>Bacteria</taxon>
        <taxon>Pseudomonadati</taxon>
        <taxon>Pseudomonadota</taxon>
        <taxon>Gammaproteobacteria</taxon>
        <taxon>Pseudomonadales</taxon>
        <taxon>Pseudomonadaceae</taxon>
        <taxon>Pseudomonas</taxon>
    </lineage>
</organism>
<protein>
    <submittedName>
        <fullName evidence="5">Dioxygenase</fullName>
    </submittedName>
</protein>
<evidence type="ECO:0000256" key="1">
    <source>
        <dbReference type="ARBA" id="ARBA00009570"/>
    </source>
</evidence>